<dbReference type="SUPFAM" id="SSF103190">
    <property type="entry name" value="Sensory domain-like"/>
    <property type="match status" value="1"/>
</dbReference>
<dbReference type="CDD" id="cd12912">
    <property type="entry name" value="PDC2_MCP_like"/>
    <property type="match status" value="1"/>
</dbReference>
<dbReference type="STRING" id="759851.SAMN04244570_1732"/>
<dbReference type="SMART" id="SM00304">
    <property type="entry name" value="HAMP"/>
    <property type="match status" value="1"/>
</dbReference>
<feature type="domain" description="HAMP" evidence="13">
    <location>
        <begin position="291"/>
        <end position="343"/>
    </location>
</feature>
<evidence type="ECO:0000256" key="9">
    <source>
        <dbReference type="ARBA" id="ARBA00029447"/>
    </source>
</evidence>
<keyword evidence="8 10" id="KW-0807">Transducer</keyword>
<feature type="domain" description="Methyl-accepting transducer" evidence="12">
    <location>
        <begin position="362"/>
        <end position="612"/>
    </location>
</feature>
<dbReference type="PROSITE" id="PS50111">
    <property type="entry name" value="CHEMOTAXIS_TRANSDUC_2"/>
    <property type="match status" value="1"/>
</dbReference>
<keyword evidence="3" id="KW-0488">Methylation</keyword>
<dbReference type="PANTHER" id="PTHR32089:SF114">
    <property type="entry name" value="METHYL-ACCEPTING CHEMOTAXIS PROTEIN MCPB"/>
    <property type="match status" value="1"/>
</dbReference>
<evidence type="ECO:0000256" key="2">
    <source>
        <dbReference type="ARBA" id="ARBA00022475"/>
    </source>
</evidence>
<evidence type="ECO:0000313" key="15">
    <source>
        <dbReference type="Proteomes" id="UP000005316"/>
    </source>
</evidence>
<dbReference type="CDD" id="cd12913">
    <property type="entry name" value="PDC1_MCP_like"/>
    <property type="match status" value="1"/>
</dbReference>
<evidence type="ECO:0000256" key="7">
    <source>
        <dbReference type="ARBA" id="ARBA00023136"/>
    </source>
</evidence>
<dbReference type="AlphaFoldDB" id="F9DQ20"/>
<evidence type="ECO:0000256" key="1">
    <source>
        <dbReference type="ARBA" id="ARBA00004651"/>
    </source>
</evidence>
<dbReference type="CDD" id="cd06225">
    <property type="entry name" value="HAMP"/>
    <property type="match status" value="1"/>
</dbReference>
<comment type="similarity">
    <text evidence="9">Belongs to the methyl-accepting chemotaxis (MCP) protein family.</text>
</comment>
<comment type="subcellular location">
    <subcellularLocation>
        <location evidence="1">Cell membrane</location>
        <topology evidence="1">Multi-pass membrane protein</topology>
    </subcellularLocation>
</comment>
<dbReference type="SMART" id="SM00283">
    <property type="entry name" value="MA"/>
    <property type="match status" value="1"/>
</dbReference>
<dbReference type="Pfam" id="PF02743">
    <property type="entry name" value="dCache_1"/>
    <property type="match status" value="1"/>
</dbReference>
<gene>
    <name evidence="14" type="ORF">HMPREF9372_0900</name>
</gene>
<reference evidence="14 15" key="1">
    <citation type="submission" date="2011-04" db="EMBL/GenBank/DDBJ databases">
        <authorList>
            <person name="Muzny D."/>
            <person name="Qin X."/>
            <person name="Deng J."/>
            <person name="Jiang H."/>
            <person name="Liu Y."/>
            <person name="Qu J."/>
            <person name="Song X.-Z."/>
            <person name="Zhang L."/>
            <person name="Thornton R."/>
            <person name="Coyle M."/>
            <person name="Francisco L."/>
            <person name="Jackson L."/>
            <person name="Javaid M."/>
            <person name="Korchina V."/>
            <person name="Kovar C."/>
            <person name="Mata R."/>
            <person name="Mathew T."/>
            <person name="Ngo R."/>
            <person name="Nguyen L."/>
            <person name="Nguyen N."/>
            <person name="Okwuonu G."/>
            <person name="Ongeri F."/>
            <person name="Pham C."/>
            <person name="Simmons D."/>
            <person name="Wilczek-Boney K."/>
            <person name="Hale W."/>
            <person name="Jakkamsetti A."/>
            <person name="Pham P."/>
            <person name="Ruth R."/>
            <person name="San Lucas F."/>
            <person name="Warren J."/>
            <person name="Zhang J."/>
            <person name="Zhao Z."/>
            <person name="Zhou C."/>
            <person name="Zhu D."/>
            <person name="Lee S."/>
            <person name="Bess C."/>
            <person name="Blankenburg K."/>
            <person name="Forbes L."/>
            <person name="Fu Q."/>
            <person name="Gubbala S."/>
            <person name="Hirani K."/>
            <person name="Jayaseelan J.C."/>
            <person name="Lara F."/>
            <person name="Munidasa M."/>
            <person name="Palculict T."/>
            <person name="Patil S."/>
            <person name="Pu L.-L."/>
            <person name="Saada N."/>
            <person name="Tang L."/>
            <person name="Weissenberger G."/>
            <person name="Zhu Y."/>
            <person name="Hemphill L."/>
            <person name="Shang Y."/>
            <person name="Youmans B."/>
            <person name="Ayvaz T."/>
            <person name="Ross M."/>
            <person name="Santibanez J."/>
            <person name="Aqrawi P."/>
            <person name="Gross S."/>
            <person name="Joshi V."/>
            <person name="Fowler G."/>
            <person name="Nazareth L."/>
            <person name="Reid J."/>
            <person name="Worley K."/>
            <person name="Petrosino J."/>
            <person name="Highlander S."/>
            <person name="Gibbs R."/>
        </authorList>
    </citation>
    <scope>NUCLEOTIDE SEQUENCE [LARGE SCALE GENOMIC DNA]</scope>
    <source>
        <strain evidence="14 15">2681</strain>
    </source>
</reference>
<dbReference type="InterPro" id="IPR003660">
    <property type="entry name" value="HAMP_dom"/>
</dbReference>
<keyword evidence="4" id="KW-0145">Chemotaxis</keyword>
<name>F9DQ20_9BACL</name>
<evidence type="ECO:0000256" key="3">
    <source>
        <dbReference type="ARBA" id="ARBA00022481"/>
    </source>
</evidence>
<dbReference type="Proteomes" id="UP000005316">
    <property type="component" value="Unassembled WGS sequence"/>
</dbReference>
<evidence type="ECO:0000256" key="8">
    <source>
        <dbReference type="ARBA" id="ARBA00023224"/>
    </source>
</evidence>
<dbReference type="PANTHER" id="PTHR32089">
    <property type="entry name" value="METHYL-ACCEPTING CHEMOTAXIS PROTEIN MCPB"/>
    <property type="match status" value="1"/>
</dbReference>
<dbReference type="InterPro" id="IPR004089">
    <property type="entry name" value="MCPsignal_dom"/>
</dbReference>
<dbReference type="HOGENOM" id="CLU_000445_107_19_9"/>
<keyword evidence="6 11" id="KW-1133">Transmembrane helix</keyword>
<evidence type="ECO:0000259" key="12">
    <source>
        <dbReference type="PROSITE" id="PS50111"/>
    </source>
</evidence>
<organism evidence="14 15">
    <name type="scientific">Sporosarcina newyorkensis 2681</name>
    <dbReference type="NCBI Taxonomy" id="1027292"/>
    <lineage>
        <taxon>Bacteria</taxon>
        <taxon>Bacillati</taxon>
        <taxon>Bacillota</taxon>
        <taxon>Bacilli</taxon>
        <taxon>Bacillales</taxon>
        <taxon>Caryophanaceae</taxon>
        <taxon>Sporosarcina</taxon>
    </lineage>
</organism>
<sequence>MAMTLFIAGIFLMTYMINGQAKKQSVANAVESSGAIANEISFGIYSFLDNFENGLNLIANTDAVTSFTGKTDGTTKVDLESALEDFLAVYPDASSIFYSLASNSTIIKPHADLTGFDATERPWYKLAVENPEKAQWTAPYLDRATGNFVITVSKAIIKNGQVAGVIGLDIDLAALTDEISGKDIGYGGYPILLDQQGFAIIHPSKIGEDLSALPYYNEMLDHESGVATFTDEDGKAKRNIYTTLPDFNWKVGTVYEESALNSLAHTLRNSMLIIALITLAITFIGLFVAIGRMLKPIEVIKETMAQVSTGDLTVRSQVKTNDEIGDLSQDFNHMVENMNDIITVVRTSAENVRVNSESLSAVSEETNAASTEVALAVNEIAEGAAKSAVDAETATERTDLLSHEINEIIVKADTMKDIARQTGIQNANGREQMNALNRSFTTTGTTLETMSNDISSLSERVQAIGSVMETIMNISAQTNLLALNASIEAARAGEHGKGFAVVAEEVRKLAEQSARATDEVKVTIEELQKDSRVVSEQMTETIDTFREQGLVVQGTEETFKELSSLMDDMHDSIDTVTKEIDLIAAHKDEVTMTIQTMSATSEETAAACEEVSASSQEQLRAIQSVTDAAETLTELSEKLTAVIEQFKV</sequence>
<dbReference type="GO" id="GO:0005886">
    <property type="term" value="C:plasma membrane"/>
    <property type="evidence" value="ECO:0007669"/>
    <property type="project" value="UniProtKB-SubCell"/>
</dbReference>
<dbReference type="EMBL" id="AFPZ01000020">
    <property type="protein sequence ID" value="EGQ27213.1"/>
    <property type="molecule type" value="Genomic_DNA"/>
</dbReference>
<comment type="caution">
    <text evidence="14">The sequence shown here is derived from an EMBL/GenBank/DDBJ whole genome shotgun (WGS) entry which is preliminary data.</text>
</comment>
<feature type="transmembrane region" description="Helical" evidence="11">
    <location>
        <begin position="271"/>
        <end position="294"/>
    </location>
</feature>
<evidence type="ECO:0000256" key="5">
    <source>
        <dbReference type="ARBA" id="ARBA00022692"/>
    </source>
</evidence>
<dbReference type="eggNOG" id="COG0840">
    <property type="taxonomic scope" value="Bacteria"/>
</dbReference>
<evidence type="ECO:0000256" key="10">
    <source>
        <dbReference type="PROSITE-ProRule" id="PRU00284"/>
    </source>
</evidence>
<evidence type="ECO:0000313" key="14">
    <source>
        <dbReference type="EMBL" id="EGQ27213.1"/>
    </source>
</evidence>
<dbReference type="InterPro" id="IPR033479">
    <property type="entry name" value="dCache_1"/>
</dbReference>
<accession>F9DQ20</accession>
<dbReference type="Gene3D" id="6.10.340.10">
    <property type="match status" value="1"/>
</dbReference>
<proteinExistence type="inferred from homology"/>
<evidence type="ECO:0000259" key="13">
    <source>
        <dbReference type="PROSITE" id="PS50885"/>
    </source>
</evidence>
<dbReference type="Gene3D" id="3.30.450.20">
    <property type="entry name" value="PAS domain"/>
    <property type="match status" value="1"/>
</dbReference>
<dbReference type="Gene3D" id="1.10.287.950">
    <property type="entry name" value="Methyl-accepting chemotaxis protein"/>
    <property type="match status" value="1"/>
</dbReference>
<evidence type="ECO:0000256" key="6">
    <source>
        <dbReference type="ARBA" id="ARBA00022989"/>
    </source>
</evidence>
<evidence type="ECO:0000256" key="11">
    <source>
        <dbReference type="SAM" id="Phobius"/>
    </source>
</evidence>
<keyword evidence="7 11" id="KW-0472">Membrane</keyword>
<evidence type="ECO:0000256" key="4">
    <source>
        <dbReference type="ARBA" id="ARBA00022500"/>
    </source>
</evidence>
<keyword evidence="2" id="KW-1003">Cell membrane</keyword>
<keyword evidence="5 11" id="KW-0812">Transmembrane</keyword>
<dbReference type="GO" id="GO:0007165">
    <property type="term" value="P:signal transduction"/>
    <property type="evidence" value="ECO:0007669"/>
    <property type="project" value="UniProtKB-KW"/>
</dbReference>
<dbReference type="InterPro" id="IPR029151">
    <property type="entry name" value="Sensor-like_sf"/>
</dbReference>
<protein>
    <submittedName>
        <fullName evidence="14">Putative methyl-accepting chemotaxis protein</fullName>
    </submittedName>
</protein>
<dbReference type="SUPFAM" id="SSF58104">
    <property type="entry name" value="Methyl-accepting chemotaxis protein (MCP) signaling domain"/>
    <property type="match status" value="1"/>
</dbReference>
<dbReference type="GO" id="GO:0006935">
    <property type="term" value="P:chemotaxis"/>
    <property type="evidence" value="ECO:0007669"/>
    <property type="project" value="UniProtKB-KW"/>
</dbReference>
<dbReference type="Pfam" id="PF00672">
    <property type="entry name" value="HAMP"/>
    <property type="match status" value="1"/>
</dbReference>
<dbReference type="Pfam" id="PF00015">
    <property type="entry name" value="MCPsignal"/>
    <property type="match status" value="1"/>
</dbReference>
<dbReference type="PROSITE" id="PS50885">
    <property type="entry name" value="HAMP"/>
    <property type="match status" value="1"/>
</dbReference>